<comment type="similarity">
    <text evidence="8">Belongs to the exbB/tolQ family.</text>
</comment>
<organism evidence="11 12">
    <name type="scientific">Hydrogenivirga caldilitoris</name>
    <dbReference type="NCBI Taxonomy" id="246264"/>
    <lineage>
        <taxon>Bacteria</taxon>
        <taxon>Pseudomonadati</taxon>
        <taxon>Aquificota</taxon>
        <taxon>Aquificia</taxon>
        <taxon>Aquificales</taxon>
        <taxon>Aquificaceae</taxon>
        <taxon>Hydrogenivirga</taxon>
    </lineage>
</organism>
<evidence type="ECO:0000256" key="2">
    <source>
        <dbReference type="ARBA" id="ARBA00022448"/>
    </source>
</evidence>
<evidence type="ECO:0000256" key="7">
    <source>
        <dbReference type="ARBA" id="ARBA00023136"/>
    </source>
</evidence>
<dbReference type="AlphaFoldDB" id="A0A497XPV5"/>
<keyword evidence="12" id="KW-1185">Reference proteome</keyword>
<evidence type="ECO:0000256" key="4">
    <source>
        <dbReference type="ARBA" id="ARBA00022692"/>
    </source>
</evidence>
<keyword evidence="5 8" id="KW-0653">Protein transport</keyword>
<proteinExistence type="inferred from homology"/>
<feature type="transmembrane region" description="Helical" evidence="9">
    <location>
        <begin position="66"/>
        <end position="85"/>
    </location>
</feature>
<dbReference type="Proteomes" id="UP000267841">
    <property type="component" value="Unassembled WGS sequence"/>
</dbReference>
<feature type="domain" description="MotA/TolQ/ExbB proton channel" evidence="10">
    <location>
        <begin position="47"/>
        <end position="136"/>
    </location>
</feature>
<dbReference type="OrthoDB" id="9805133at2"/>
<name>A0A497XPV5_9AQUI</name>
<sequence length="144" mass="15806">MEGIKELVDYGIIGVLVFMSVVSVAIAIERWLFLRSVRIKEFRTKQELEVALTKSLHIIATVGSNAPYVGLLGTVLGIMLTFYTIGSQGFVNTKEIMVGLALALKATAVGLLVAIPSVVFYNLLLRKVKVLLALWEAENGRERV</sequence>
<comment type="subcellular location">
    <subcellularLocation>
        <location evidence="1">Cell membrane</location>
        <topology evidence="1">Multi-pass membrane protein</topology>
    </subcellularLocation>
    <subcellularLocation>
        <location evidence="8">Membrane</location>
        <topology evidence="8">Multi-pass membrane protein</topology>
    </subcellularLocation>
</comment>
<protein>
    <submittedName>
        <fullName evidence="11">Outer membrane transport energization protein ExbB</fullName>
    </submittedName>
</protein>
<keyword evidence="6 9" id="KW-1133">Transmembrane helix</keyword>
<evidence type="ECO:0000256" key="1">
    <source>
        <dbReference type="ARBA" id="ARBA00004651"/>
    </source>
</evidence>
<dbReference type="InterPro" id="IPR014172">
    <property type="entry name" value="TonB_ExbB_2"/>
</dbReference>
<evidence type="ECO:0000313" key="11">
    <source>
        <dbReference type="EMBL" id="RLJ70149.1"/>
    </source>
</evidence>
<gene>
    <name evidence="11" type="ORF">BCF55_0413</name>
</gene>
<evidence type="ECO:0000256" key="5">
    <source>
        <dbReference type="ARBA" id="ARBA00022927"/>
    </source>
</evidence>
<keyword evidence="3" id="KW-1003">Cell membrane</keyword>
<dbReference type="GO" id="GO:0055085">
    <property type="term" value="P:transmembrane transport"/>
    <property type="evidence" value="ECO:0007669"/>
    <property type="project" value="InterPro"/>
</dbReference>
<dbReference type="PANTHER" id="PTHR30625:SF15">
    <property type="entry name" value="BIOPOLYMER TRANSPORT PROTEIN EXBB"/>
    <property type="match status" value="1"/>
</dbReference>
<dbReference type="NCBIfam" id="TIGR02805">
    <property type="entry name" value="exbB2"/>
    <property type="match status" value="1"/>
</dbReference>
<evidence type="ECO:0000313" key="12">
    <source>
        <dbReference type="Proteomes" id="UP000267841"/>
    </source>
</evidence>
<evidence type="ECO:0000256" key="6">
    <source>
        <dbReference type="ARBA" id="ARBA00022989"/>
    </source>
</evidence>
<dbReference type="PANTHER" id="PTHR30625">
    <property type="entry name" value="PROTEIN TOLQ"/>
    <property type="match status" value="1"/>
</dbReference>
<dbReference type="RefSeq" id="WP_121009305.1">
    <property type="nucleotide sequence ID" value="NZ_RCCJ01000001.1"/>
</dbReference>
<evidence type="ECO:0000256" key="9">
    <source>
        <dbReference type="SAM" id="Phobius"/>
    </source>
</evidence>
<dbReference type="InterPro" id="IPR050790">
    <property type="entry name" value="ExbB/TolQ_transport"/>
</dbReference>
<dbReference type="EMBL" id="RCCJ01000001">
    <property type="protein sequence ID" value="RLJ70149.1"/>
    <property type="molecule type" value="Genomic_DNA"/>
</dbReference>
<keyword evidence="4 9" id="KW-0812">Transmembrane</keyword>
<accession>A0A497XPV5</accession>
<evidence type="ECO:0000256" key="3">
    <source>
        <dbReference type="ARBA" id="ARBA00022475"/>
    </source>
</evidence>
<keyword evidence="7 9" id="KW-0472">Membrane</keyword>
<reference evidence="11 12" key="1">
    <citation type="submission" date="2018-10" db="EMBL/GenBank/DDBJ databases">
        <title>Genomic Encyclopedia of Archaeal and Bacterial Type Strains, Phase II (KMG-II): from individual species to whole genera.</title>
        <authorList>
            <person name="Goeker M."/>
        </authorList>
    </citation>
    <scope>NUCLEOTIDE SEQUENCE [LARGE SCALE GENOMIC DNA]</scope>
    <source>
        <strain evidence="11 12">DSM 16510</strain>
    </source>
</reference>
<feature type="transmembrane region" description="Helical" evidence="9">
    <location>
        <begin position="97"/>
        <end position="124"/>
    </location>
</feature>
<dbReference type="GO" id="GO:0017038">
    <property type="term" value="P:protein import"/>
    <property type="evidence" value="ECO:0007669"/>
    <property type="project" value="TreeGrafter"/>
</dbReference>
<dbReference type="InterPro" id="IPR002898">
    <property type="entry name" value="MotA_ExbB_proton_chnl"/>
</dbReference>
<evidence type="ECO:0000256" key="8">
    <source>
        <dbReference type="RuleBase" id="RU004057"/>
    </source>
</evidence>
<dbReference type="GO" id="GO:0005886">
    <property type="term" value="C:plasma membrane"/>
    <property type="evidence" value="ECO:0007669"/>
    <property type="project" value="UniProtKB-SubCell"/>
</dbReference>
<dbReference type="Pfam" id="PF01618">
    <property type="entry name" value="MotA_ExbB"/>
    <property type="match status" value="1"/>
</dbReference>
<evidence type="ECO:0000259" key="10">
    <source>
        <dbReference type="Pfam" id="PF01618"/>
    </source>
</evidence>
<keyword evidence="2 8" id="KW-0813">Transport</keyword>
<comment type="caution">
    <text evidence="11">The sequence shown here is derived from an EMBL/GenBank/DDBJ whole genome shotgun (WGS) entry which is preliminary data.</text>
</comment>
<feature type="transmembrane region" description="Helical" evidence="9">
    <location>
        <begin position="12"/>
        <end position="33"/>
    </location>
</feature>